<keyword evidence="2 8" id="KW-0645">Protease</keyword>
<dbReference type="PROSITE" id="PS52034">
    <property type="entry name" value="PEPTIDASE_M32"/>
    <property type="match status" value="1"/>
</dbReference>
<comment type="cofactor">
    <cofactor evidence="9">
        <name>Zn(2+)</name>
        <dbReference type="ChEBI" id="CHEBI:29105"/>
    </cofactor>
    <text evidence="9">Binds 1 zinc ion per subunit.</text>
</comment>
<dbReference type="EC" id="3.4.17.19" evidence="8"/>
<dbReference type="Proteomes" id="UP000593766">
    <property type="component" value="Chromosome"/>
</dbReference>
<evidence type="ECO:0000256" key="2">
    <source>
        <dbReference type="ARBA" id="ARBA00022670"/>
    </source>
</evidence>
<evidence type="ECO:0000256" key="3">
    <source>
        <dbReference type="ARBA" id="ARBA00022723"/>
    </source>
</evidence>
<protein>
    <recommendedName>
        <fullName evidence="8">Metal-dependent carboxypeptidase</fullName>
        <ecNumber evidence="8">3.4.17.19</ecNumber>
    </recommendedName>
</protein>
<sequence length="520" mass="60648">MLFSLMRYKYLFIPQVSNNISVKIVFENPLIKEILEKYRLIWAIGHASSLMGWDSETYMPMEGVKDRAVARAEISLLHQQLILKPEFVELVEKAGQQEGLNDFEKGVVRVLQREIKIMKALPPWLVAELSKTTQEAMVVWREAKSKNDFNMFKPYLAKIFDLSRKAADYIGWEKHPYDALLDMYEEGLKTSDVVNLFNGLKPSLKHLIVKVTTAGKYPREHELEKVPYEPSKMEAVNRKILEFFNFPLGKRARLDVSAHPFTIDMGIHDVRITTRYEGVDFKRTMYSVIHEYGHALYQLQIDPALSYTPIGSGVSLGVHEGQSRFWENIVGRSMSFTEFIYPVLKEHLEFVRKYTPEEIYYYFNTVRPSLIRVDADEVTYNMHILLRAELEMLMLNNEIKVDDLPELWNSKMDELLGVKPKTYGEGVLQDIHWSMGSIGYFPTYTLGNLLSAQMKDAMSREIKLEEAVRTGEFNRIQEWQKERIHKWGATYPPKQLLEKMLGEPYNSEYLVKYLSEKYLS</sequence>
<comment type="similarity">
    <text evidence="7 8">Belongs to the peptidase M32 family.</text>
</comment>
<evidence type="ECO:0000256" key="8">
    <source>
        <dbReference type="PIRNR" id="PIRNR006615"/>
    </source>
</evidence>
<evidence type="ECO:0000256" key="7">
    <source>
        <dbReference type="ARBA" id="ARBA00061580"/>
    </source>
</evidence>
<dbReference type="AlphaFoldDB" id="A0A7M1UTD4"/>
<evidence type="ECO:0000256" key="4">
    <source>
        <dbReference type="ARBA" id="ARBA00022801"/>
    </source>
</evidence>
<keyword evidence="12" id="KW-1185">Reference proteome</keyword>
<dbReference type="PANTHER" id="PTHR34217:SF1">
    <property type="entry name" value="CARBOXYPEPTIDASE 1"/>
    <property type="match status" value="1"/>
</dbReference>
<dbReference type="PIRSF" id="PIRSF006615">
    <property type="entry name" value="Zn_crbxpep_Taq"/>
    <property type="match status" value="1"/>
</dbReference>
<dbReference type="GO" id="GO:0006508">
    <property type="term" value="P:proteolysis"/>
    <property type="evidence" value="ECO:0007669"/>
    <property type="project" value="UniProtKB-UniRule"/>
</dbReference>
<dbReference type="Pfam" id="PF02074">
    <property type="entry name" value="Peptidase_M32"/>
    <property type="match status" value="1"/>
</dbReference>
<gene>
    <name evidence="11" type="ORF">IMZ38_05285</name>
</gene>
<evidence type="ECO:0000256" key="1">
    <source>
        <dbReference type="ARBA" id="ARBA00022645"/>
    </source>
</evidence>
<dbReference type="CDD" id="cd06460">
    <property type="entry name" value="M32_Taq"/>
    <property type="match status" value="1"/>
</dbReference>
<feature type="active site" description="Proton donor/acceptor" evidence="10">
    <location>
        <position position="291"/>
    </location>
</feature>
<keyword evidence="4 8" id="KW-0378">Hydrolase</keyword>
<dbReference type="OrthoDB" id="7244at2157"/>
<proteinExistence type="inferred from homology"/>
<evidence type="ECO:0000256" key="9">
    <source>
        <dbReference type="PIRSR" id="PIRSR006615-1"/>
    </source>
</evidence>
<evidence type="ECO:0000256" key="6">
    <source>
        <dbReference type="ARBA" id="ARBA00052755"/>
    </source>
</evidence>
<feature type="binding site" evidence="9">
    <location>
        <position position="320"/>
    </location>
    <ligand>
        <name>Zn(2+)</name>
        <dbReference type="ChEBI" id="CHEBI:29105"/>
        <note>catalytic</note>
    </ligand>
</feature>
<evidence type="ECO:0000313" key="11">
    <source>
        <dbReference type="EMBL" id="QOR94054.1"/>
    </source>
</evidence>
<feature type="binding site" evidence="9">
    <location>
        <position position="294"/>
    </location>
    <ligand>
        <name>Zn(2+)</name>
        <dbReference type="ChEBI" id="CHEBI:29105"/>
        <note>catalytic</note>
    </ligand>
</feature>
<dbReference type="SUPFAM" id="SSF55486">
    <property type="entry name" value="Metalloproteases ('zincins'), catalytic domain"/>
    <property type="match status" value="1"/>
</dbReference>
<dbReference type="FunFam" id="1.10.1370.30:FF:000003">
    <property type="entry name" value="Thermostable carboxypeptidase 1"/>
    <property type="match status" value="1"/>
</dbReference>
<comment type="catalytic activity">
    <reaction evidence="6 8">
        <text>Release of a C-terminal amino acid with broad specificity, except for -Pro.</text>
        <dbReference type="EC" id="3.4.17.19"/>
    </reaction>
</comment>
<dbReference type="GO" id="GO:0046914">
    <property type="term" value="F:transition metal ion binding"/>
    <property type="evidence" value="ECO:0007669"/>
    <property type="project" value="UniProtKB-ARBA"/>
</dbReference>
<feature type="binding site" evidence="9">
    <location>
        <position position="290"/>
    </location>
    <ligand>
        <name>Zn(2+)</name>
        <dbReference type="ChEBI" id="CHEBI:29105"/>
        <note>catalytic</note>
    </ligand>
</feature>
<dbReference type="InterPro" id="IPR001333">
    <property type="entry name" value="Peptidase_M32_Taq"/>
</dbReference>
<dbReference type="PRINTS" id="PR00998">
    <property type="entry name" value="CRBOXYPTASET"/>
</dbReference>
<organism evidence="11 12">
    <name type="scientific">Thermosphaera chiliense</name>
    <dbReference type="NCBI Taxonomy" id="3402707"/>
    <lineage>
        <taxon>Archaea</taxon>
        <taxon>Thermoproteota</taxon>
        <taxon>Thermoprotei</taxon>
        <taxon>Desulfurococcales</taxon>
        <taxon>Desulfurococcaceae</taxon>
        <taxon>Thermosphaera</taxon>
    </lineage>
</organism>
<dbReference type="KEGG" id="tcs:IMZ38_05285"/>
<evidence type="ECO:0000256" key="5">
    <source>
        <dbReference type="ARBA" id="ARBA00023049"/>
    </source>
</evidence>
<evidence type="ECO:0000313" key="12">
    <source>
        <dbReference type="Proteomes" id="UP000593766"/>
    </source>
</evidence>
<dbReference type="Gene3D" id="1.10.1370.30">
    <property type="match status" value="1"/>
</dbReference>
<evidence type="ECO:0000256" key="10">
    <source>
        <dbReference type="PIRSR" id="PIRSR006615-2"/>
    </source>
</evidence>
<keyword evidence="1 8" id="KW-0121">Carboxypeptidase</keyword>
<keyword evidence="3 8" id="KW-0479">Metal-binding</keyword>
<keyword evidence="5 8" id="KW-0482">Metalloprotease</keyword>
<dbReference type="PANTHER" id="PTHR34217">
    <property type="entry name" value="METAL-DEPENDENT CARBOXYPEPTIDASE"/>
    <property type="match status" value="1"/>
</dbReference>
<name>A0A7M1UTD4_9CREN</name>
<comment type="function">
    <text evidence="8">Broad specificity carboxypetidase that releases amino acids sequentially from the C-terminus, including neutral, aromatic, polar and basic residues.</text>
</comment>
<accession>A0A7M1UTD4</accession>
<keyword evidence="9" id="KW-0862">Zinc</keyword>
<dbReference type="GO" id="GO:0004181">
    <property type="term" value="F:metallocarboxypeptidase activity"/>
    <property type="evidence" value="ECO:0007669"/>
    <property type="project" value="UniProtKB-UniRule"/>
</dbReference>
<dbReference type="EMBL" id="CP063144">
    <property type="protein sequence ID" value="QOR94054.1"/>
    <property type="molecule type" value="Genomic_DNA"/>
</dbReference>
<reference evidence="11 12" key="1">
    <citation type="submission" date="2020-10" db="EMBL/GenBank/DDBJ databases">
        <title>Complete genome sequence of Thermosphaera aggregans strain 3507.</title>
        <authorList>
            <person name="Zayulina K.S."/>
            <person name="Elcheninov A.G."/>
            <person name="Toshchakov S.V."/>
            <person name="Kublanov I.V."/>
            <person name="Kochetkova T.V."/>
        </authorList>
    </citation>
    <scope>NUCLEOTIDE SEQUENCE [LARGE SCALE GENOMIC DNA]</scope>
    <source>
        <strain evidence="11 12">3507</strain>
    </source>
</reference>